<keyword evidence="2" id="KW-0813">Transport</keyword>
<dbReference type="GO" id="GO:0005524">
    <property type="term" value="F:ATP binding"/>
    <property type="evidence" value="ECO:0007669"/>
    <property type="project" value="UniProtKB-KW"/>
</dbReference>
<dbReference type="InterPro" id="IPR050683">
    <property type="entry name" value="Bact_Polysacc_Export_ATP-bd"/>
</dbReference>
<sequence length="412" mass="45983">MADNKDLVLKIENVGKDYMLGAVTGDTLKDALRLRVHRAKNKQVDNATLHNRFFSALDDVSFEIQRGECVGIIGSNGAGKSTLLKLISRITTPSRGRISIDGKVASMLEVGTGFHPELTGRENIYLNGSILGMKKEEIDEKIDSIISFSECQDFIDTPVKRYSSGMYVKLAFSVAAHLDADIMIMDEVLAVGDVKFQHKCLNKMKEIAKNEGRTVLYVSHNMDTVSTLCDRCLVLSQGHLVFDGPVDEAIRLYNGAEVKTNTTADFAKYIRPGWLQRDDIRLTWAEYVNSDVQEISKDTLQICFKYKCNKAVSGVGIRVELMDEKVERPFATQVFYDIANGNAGDTGEFSVCVDLSKIVNGNYKTFYTLFTLSPYDDGIDLDCVSGLGININRPHKEGNLKWRQNSWGNVRL</sequence>
<proteinExistence type="inferred from homology"/>
<dbReference type="InterPro" id="IPR003593">
    <property type="entry name" value="AAA+_ATPase"/>
</dbReference>
<dbReference type="Gene3D" id="3.40.50.300">
    <property type="entry name" value="P-loop containing nucleotide triphosphate hydrolases"/>
    <property type="match status" value="1"/>
</dbReference>
<dbReference type="CDD" id="cd03220">
    <property type="entry name" value="ABC_KpsT_Wzt"/>
    <property type="match status" value="1"/>
</dbReference>
<keyword evidence="3" id="KW-0547">Nucleotide-binding</keyword>
<comment type="similarity">
    <text evidence="1">Belongs to the ABC transporter superfamily.</text>
</comment>
<accession>A0A927UEH2</accession>
<dbReference type="GO" id="GO:0016020">
    <property type="term" value="C:membrane"/>
    <property type="evidence" value="ECO:0007669"/>
    <property type="project" value="InterPro"/>
</dbReference>
<evidence type="ECO:0000256" key="1">
    <source>
        <dbReference type="ARBA" id="ARBA00005417"/>
    </source>
</evidence>
<evidence type="ECO:0000259" key="5">
    <source>
        <dbReference type="PROSITE" id="PS50893"/>
    </source>
</evidence>
<dbReference type="SUPFAM" id="SSF52540">
    <property type="entry name" value="P-loop containing nucleoside triphosphate hydrolases"/>
    <property type="match status" value="1"/>
</dbReference>
<dbReference type="GO" id="GO:0140359">
    <property type="term" value="F:ABC-type transporter activity"/>
    <property type="evidence" value="ECO:0007669"/>
    <property type="project" value="InterPro"/>
</dbReference>
<gene>
    <name evidence="6" type="ORF">E7272_11150</name>
</gene>
<keyword evidence="4 6" id="KW-0067">ATP-binding</keyword>
<evidence type="ECO:0000256" key="2">
    <source>
        <dbReference type="ARBA" id="ARBA00022448"/>
    </source>
</evidence>
<evidence type="ECO:0000313" key="6">
    <source>
        <dbReference type="EMBL" id="MBE5920382.1"/>
    </source>
</evidence>
<evidence type="ECO:0000256" key="4">
    <source>
        <dbReference type="ARBA" id="ARBA00022840"/>
    </source>
</evidence>
<dbReference type="EMBL" id="SVER01000031">
    <property type="protein sequence ID" value="MBE5920382.1"/>
    <property type="molecule type" value="Genomic_DNA"/>
</dbReference>
<feature type="domain" description="ABC transporter" evidence="5">
    <location>
        <begin position="42"/>
        <end position="262"/>
    </location>
</feature>
<dbReference type="PROSITE" id="PS50893">
    <property type="entry name" value="ABC_TRANSPORTER_2"/>
    <property type="match status" value="1"/>
</dbReference>
<dbReference type="Pfam" id="PF00005">
    <property type="entry name" value="ABC_tran"/>
    <property type="match status" value="1"/>
</dbReference>
<dbReference type="GO" id="GO:0016887">
    <property type="term" value="F:ATP hydrolysis activity"/>
    <property type="evidence" value="ECO:0007669"/>
    <property type="project" value="InterPro"/>
</dbReference>
<name>A0A927UEH2_9FIRM</name>
<comment type="caution">
    <text evidence="6">The sequence shown here is derived from an EMBL/GenBank/DDBJ whole genome shotgun (WGS) entry which is preliminary data.</text>
</comment>
<dbReference type="PANTHER" id="PTHR46743:SF2">
    <property type="entry name" value="TEICHOIC ACIDS EXPORT ATP-BINDING PROTEIN TAGH"/>
    <property type="match status" value="1"/>
</dbReference>
<dbReference type="AlphaFoldDB" id="A0A927UEH2"/>
<protein>
    <submittedName>
        <fullName evidence="6">ABC transporter ATP-binding protein</fullName>
    </submittedName>
</protein>
<dbReference type="InterPro" id="IPR015860">
    <property type="entry name" value="ABC_transpr_TagH-like"/>
</dbReference>
<dbReference type="SMART" id="SM00382">
    <property type="entry name" value="AAA"/>
    <property type="match status" value="1"/>
</dbReference>
<evidence type="ECO:0000256" key="3">
    <source>
        <dbReference type="ARBA" id="ARBA00022741"/>
    </source>
</evidence>
<evidence type="ECO:0000313" key="7">
    <source>
        <dbReference type="Proteomes" id="UP000766246"/>
    </source>
</evidence>
<dbReference type="Proteomes" id="UP000766246">
    <property type="component" value="Unassembled WGS sequence"/>
</dbReference>
<dbReference type="InterPro" id="IPR027417">
    <property type="entry name" value="P-loop_NTPase"/>
</dbReference>
<organism evidence="6 7">
    <name type="scientific">Pseudobutyrivibrio ruminis</name>
    <dbReference type="NCBI Taxonomy" id="46206"/>
    <lineage>
        <taxon>Bacteria</taxon>
        <taxon>Bacillati</taxon>
        <taxon>Bacillota</taxon>
        <taxon>Clostridia</taxon>
        <taxon>Lachnospirales</taxon>
        <taxon>Lachnospiraceae</taxon>
        <taxon>Pseudobutyrivibrio</taxon>
    </lineage>
</organism>
<dbReference type="InterPro" id="IPR003439">
    <property type="entry name" value="ABC_transporter-like_ATP-bd"/>
</dbReference>
<reference evidence="6" key="1">
    <citation type="submission" date="2019-04" db="EMBL/GenBank/DDBJ databases">
        <title>Evolution of Biomass-Degrading Anaerobic Consortia Revealed by Metagenomics.</title>
        <authorList>
            <person name="Peng X."/>
        </authorList>
    </citation>
    <scope>NUCLEOTIDE SEQUENCE</scope>
    <source>
        <strain evidence="6">SIG311</strain>
    </source>
</reference>
<dbReference type="PANTHER" id="PTHR46743">
    <property type="entry name" value="TEICHOIC ACIDS EXPORT ATP-BINDING PROTEIN TAGH"/>
    <property type="match status" value="1"/>
</dbReference>